<sequence>MSVRKQSPYGPFVERVLLPALRIGLLLLILLAIGFGSWLETNESITDCSFKSSMSFHQVYLYRNITSNLTTPDSVSFGLWKTCYFYALNCSCTPTNLKYQPDVSTILQVATEHNATPPLTGSTSLSRIIPLMLATIIGGTAFFIGLWANRRGKYMYRKIVVALLSLCAILIAYVFGWTYDQYFKSILKTCKDRNNTIYCARHAVGTEVVIFAIALALLFIAFGFWFFAAAFFTKKDDLYEQEEPFEFAFWKKRSSEIPDYTPPKRRRPIPSEKPLQNSPQYQSQDELAVWRDVNMYGDNGLQDDGYWEHQDEKKYYDSKHNSKGYYYDSPVDQQQQQQHNLSPVGPIEKVSLTPPPPVSSNHLNSSPRGHKPRVTSNEYGYQQSPRHHRKQRKSSGYDYHDNHNGLSPQKHRQSTTRKESNDSALTFGNGKRQQRRRSSGRPLSEMDPQQQFYSNSKSRNKTPTSMSPHPFQFPNSSDMMMGNSFCMTPFYNEDNGSSGSGSSNGGYFVQDRRVSNQYQVPILGMPPAAVEHPLNKKVITDKRIQSYLQQQQHSTSSNST</sequence>
<dbReference type="EMBL" id="AMYB01000010">
    <property type="protein sequence ID" value="OAC98494.1"/>
    <property type="molecule type" value="Genomic_DNA"/>
</dbReference>
<accession>A0A168H8I0</accession>
<organism evidence="3 4">
    <name type="scientific">Mucor lusitanicus CBS 277.49</name>
    <dbReference type="NCBI Taxonomy" id="747725"/>
    <lineage>
        <taxon>Eukaryota</taxon>
        <taxon>Fungi</taxon>
        <taxon>Fungi incertae sedis</taxon>
        <taxon>Mucoromycota</taxon>
        <taxon>Mucoromycotina</taxon>
        <taxon>Mucoromycetes</taxon>
        <taxon>Mucorales</taxon>
        <taxon>Mucorineae</taxon>
        <taxon>Mucoraceae</taxon>
        <taxon>Mucor</taxon>
    </lineage>
</organism>
<proteinExistence type="predicted"/>
<protein>
    <submittedName>
        <fullName evidence="3">Uncharacterized protein</fullName>
    </submittedName>
</protein>
<feature type="transmembrane region" description="Helical" evidence="2">
    <location>
        <begin position="128"/>
        <end position="147"/>
    </location>
</feature>
<feature type="transmembrane region" description="Helical" evidence="2">
    <location>
        <begin position="20"/>
        <end position="39"/>
    </location>
</feature>
<name>A0A168H8I0_MUCCL</name>
<comment type="caution">
    <text evidence="3">The sequence shown here is derived from an EMBL/GenBank/DDBJ whole genome shotgun (WGS) entry which is preliminary data.</text>
</comment>
<keyword evidence="2" id="KW-1133">Transmembrane helix</keyword>
<keyword evidence="4" id="KW-1185">Reference proteome</keyword>
<feature type="transmembrane region" description="Helical" evidence="2">
    <location>
        <begin position="159"/>
        <end position="179"/>
    </location>
</feature>
<evidence type="ECO:0000313" key="4">
    <source>
        <dbReference type="Proteomes" id="UP000077051"/>
    </source>
</evidence>
<evidence type="ECO:0000256" key="2">
    <source>
        <dbReference type="SAM" id="Phobius"/>
    </source>
</evidence>
<keyword evidence="2" id="KW-0472">Membrane</keyword>
<keyword evidence="2" id="KW-0812">Transmembrane</keyword>
<feature type="compositionally biased region" description="Polar residues" evidence="1">
    <location>
        <begin position="374"/>
        <end position="384"/>
    </location>
</feature>
<dbReference type="AlphaFoldDB" id="A0A168H8I0"/>
<gene>
    <name evidence="3" type="ORF">MUCCIDRAFT_86240</name>
</gene>
<feature type="compositionally biased region" description="Polar residues" evidence="1">
    <location>
        <begin position="447"/>
        <end position="476"/>
    </location>
</feature>
<dbReference type="OrthoDB" id="2262162at2759"/>
<dbReference type="Proteomes" id="UP000077051">
    <property type="component" value="Unassembled WGS sequence"/>
</dbReference>
<feature type="region of interest" description="Disordered" evidence="1">
    <location>
        <begin position="259"/>
        <end position="282"/>
    </location>
</feature>
<reference evidence="3 4" key="1">
    <citation type="submission" date="2015-06" db="EMBL/GenBank/DDBJ databases">
        <title>Expansion of signal transduction pathways in fungi by whole-genome duplication.</title>
        <authorList>
            <consortium name="DOE Joint Genome Institute"/>
            <person name="Corrochano L.M."/>
            <person name="Kuo A."/>
            <person name="Marcet-Houben M."/>
            <person name="Polaino S."/>
            <person name="Salamov A."/>
            <person name="Villalobos J.M."/>
            <person name="Alvarez M.I."/>
            <person name="Avalos J."/>
            <person name="Benito E.P."/>
            <person name="Benoit I."/>
            <person name="Burger G."/>
            <person name="Camino L.P."/>
            <person name="Canovas D."/>
            <person name="Cerda-Olmedo E."/>
            <person name="Cheng J.-F."/>
            <person name="Dominguez A."/>
            <person name="Elias M."/>
            <person name="Eslava A.P."/>
            <person name="Glaser F."/>
            <person name="Grimwood J."/>
            <person name="Gutierrez G."/>
            <person name="Heitman J."/>
            <person name="Henrissat B."/>
            <person name="Iturriaga E.A."/>
            <person name="Lang B.F."/>
            <person name="Lavin J.L."/>
            <person name="Lee S."/>
            <person name="Li W."/>
            <person name="Lindquist E."/>
            <person name="Lopez-Garcia S."/>
            <person name="Luque E.M."/>
            <person name="Marcos A.T."/>
            <person name="Martin J."/>
            <person name="Mccluskey K."/>
            <person name="Medina H.R."/>
            <person name="Miralles-Duran A."/>
            <person name="Miyazaki A."/>
            <person name="Munoz-Torres E."/>
            <person name="Oguiza J.A."/>
            <person name="Ohm R."/>
            <person name="Olmedo M."/>
            <person name="Orejas M."/>
            <person name="Ortiz-Castellanos L."/>
            <person name="Pisabarro A.G."/>
            <person name="Rodriguez-Romero J."/>
            <person name="Ruiz-Herrera J."/>
            <person name="Ruiz-Vazquez R."/>
            <person name="Sanz C."/>
            <person name="Schackwitz W."/>
            <person name="Schmutz J."/>
            <person name="Shahriari M."/>
            <person name="Shelest E."/>
            <person name="Silva-Franco F."/>
            <person name="Soanes D."/>
            <person name="Syed K."/>
            <person name="Tagua V.G."/>
            <person name="Talbot N.J."/>
            <person name="Thon M."/>
            <person name="De Vries R.P."/>
            <person name="Wiebenga A."/>
            <person name="Yadav J.S."/>
            <person name="Braun E.L."/>
            <person name="Baker S."/>
            <person name="Garre V."/>
            <person name="Horwitz B."/>
            <person name="Torres-Martinez S."/>
            <person name="Idnurm A."/>
            <person name="Herrera-Estrella A."/>
            <person name="Gabaldon T."/>
            <person name="Grigoriev I.V."/>
        </authorList>
    </citation>
    <scope>NUCLEOTIDE SEQUENCE [LARGE SCALE GENOMIC DNA]</scope>
    <source>
        <strain evidence="3 4">CBS 277.49</strain>
    </source>
</reference>
<feature type="region of interest" description="Disordered" evidence="1">
    <location>
        <begin position="319"/>
        <end position="476"/>
    </location>
</feature>
<dbReference type="Gene3D" id="1.20.140.150">
    <property type="match status" value="1"/>
</dbReference>
<evidence type="ECO:0000256" key="1">
    <source>
        <dbReference type="SAM" id="MobiDB-lite"/>
    </source>
</evidence>
<dbReference type="VEuPathDB" id="FungiDB:MUCCIDRAFT_86240"/>
<feature type="transmembrane region" description="Helical" evidence="2">
    <location>
        <begin position="208"/>
        <end position="232"/>
    </location>
</feature>
<evidence type="ECO:0000313" key="3">
    <source>
        <dbReference type="EMBL" id="OAC98494.1"/>
    </source>
</evidence>